<sequence length="281" mass="28455">MHYFIAVLAGAASVAAQVISAPAAANTALQTALPRASGTSALRAVQTIRAGQSFDCGMKLYDRSPSTCSEQAEGGDDDAVFLLQEGATLSNCIIGPRNGEGVHCKGTCTLNNVWWSDVCEDAVTFTQKSGISYVNGGGAFNAGDKVMQHNGGGTVAVKNFYGKNIGKLYRSCGNCEGTYARTSTFDNILIEGGNIVAGINGNFGDRTTISNSCVLGADICNLYRGVRKGSEPSKTASAPDGRQCIAKAVQTSGCRAAVLGRAGAGAAAAAPGSGAGCAGSS</sequence>
<dbReference type="EMBL" id="JAWDJW010001252">
    <property type="protein sequence ID" value="KAK3079271.1"/>
    <property type="molecule type" value="Genomic_DNA"/>
</dbReference>
<keyword evidence="2" id="KW-1185">Reference proteome</keyword>
<protein>
    <submittedName>
        <fullName evidence="1">Uncharacterized protein</fullName>
    </submittedName>
</protein>
<gene>
    <name evidence="1" type="ORF">LTS18_005288</name>
</gene>
<proteinExistence type="predicted"/>
<comment type="caution">
    <text evidence="1">The sequence shown here is derived from an EMBL/GenBank/DDBJ whole genome shotgun (WGS) entry which is preliminary data.</text>
</comment>
<evidence type="ECO:0000313" key="2">
    <source>
        <dbReference type="Proteomes" id="UP001186974"/>
    </source>
</evidence>
<evidence type="ECO:0000313" key="1">
    <source>
        <dbReference type="EMBL" id="KAK3079271.1"/>
    </source>
</evidence>
<organism evidence="1 2">
    <name type="scientific">Coniosporium uncinatum</name>
    <dbReference type="NCBI Taxonomy" id="93489"/>
    <lineage>
        <taxon>Eukaryota</taxon>
        <taxon>Fungi</taxon>
        <taxon>Dikarya</taxon>
        <taxon>Ascomycota</taxon>
        <taxon>Pezizomycotina</taxon>
        <taxon>Dothideomycetes</taxon>
        <taxon>Dothideomycetes incertae sedis</taxon>
        <taxon>Coniosporium</taxon>
    </lineage>
</organism>
<accession>A0ACC3DRL6</accession>
<reference evidence="1" key="1">
    <citation type="submission" date="2024-09" db="EMBL/GenBank/DDBJ databases">
        <title>Black Yeasts Isolated from many extreme environments.</title>
        <authorList>
            <person name="Coleine C."/>
            <person name="Stajich J.E."/>
            <person name="Selbmann L."/>
        </authorList>
    </citation>
    <scope>NUCLEOTIDE SEQUENCE</scope>
    <source>
        <strain evidence="1">CCFEE 5737</strain>
    </source>
</reference>
<name>A0ACC3DRL6_9PEZI</name>
<dbReference type="Proteomes" id="UP001186974">
    <property type="component" value="Unassembled WGS sequence"/>
</dbReference>